<proteinExistence type="predicted"/>
<dbReference type="AlphaFoldDB" id="A0A6P8GTP5"/>
<dbReference type="PANTHER" id="PTHR31751">
    <property type="entry name" value="SI:CH211-108C17.2-RELATED-RELATED"/>
    <property type="match status" value="1"/>
</dbReference>
<dbReference type="OrthoDB" id="6155112at2759"/>
<evidence type="ECO:0000313" key="1">
    <source>
        <dbReference type="Proteomes" id="UP000515152"/>
    </source>
</evidence>
<accession>A0A6P8GTP5</accession>
<dbReference type="GeneID" id="116224715"/>
<dbReference type="KEGG" id="char:116224715"/>
<keyword evidence="1" id="KW-1185">Reference proteome</keyword>
<protein>
    <submittedName>
        <fullName evidence="2">Uncharacterized protein LOC116224715</fullName>
    </submittedName>
</protein>
<gene>
    <name evidence="2" type="primary">LOC116224715</name>
</gene>
<name>A0A6P8GTP5_CLUHA</name>
<sequence length="306" mass="35001">MTANINQLLEISMDEAVLDMATPNPPGEDIQETPEQQKVLCEEDLVGKSASITYNDHLHRLAMYLQLPMQMCNYSNRVTGATCPGKSPFQVTLKPRGTGVALEWFCPFGHRLWKWNSQPLLKFGMQGGDFMLSTNILLSGNNYRKIALLFQFMKMGMVAQSTFFKIQDTYCVDPIEKFWERNRADVLTRLRQKDRVVVLGDGRMDSPGHCAQYCTYTTLEQDSRDIVHIVTVDKRETDRNSVIMEKECFIRTMDVLLQEIPVKEVVTDAHPQITALLNPERGKYKAWGLQHSLDIWHAAKNLGKKL</sequence>
<reference evidence="2" key="1">
    <citation type="submission" date="2025-08" db="UniProtKB">
        <authorList>
            <consortium name="RefSeq"/>
        </authorList>
    </citation>
    <scope>IDENTIFICATION</scope>
</reference>
<dbReference type="RefSeq" id="XP_031441256.1">
    <property type="nucleotide sequence ID" value="XM_031585396.1"/>
</dbReference>
<dbReference type="PANTHER" id="PTHR31751:SF7">
    <property type="entry name" value="THAP-TYPE DOMAIN-CONTAINING PROTEIN"/>
    <property type="match status" value="1"/>
</dbReference>
<evidence type="ECO:0000313" key="2">
    <source>
        <dbReference type="RefSeq" id="XP_031441256.1"/>
    </source>
</evidence>
<dbReference type="Proteomes" id="UP000515152">
    <property type="component" value="Chromosome 18"/>
</dbReference>
<organism evidence="1 2">
    <name type="scientific">Clupea harengus</name>
    <name type="common">Atlantic herring</name>
    <dbReference type="NCBI Taxonomy" id="7950"/>
    <lineage>
        <taxon>Eukaryota</taxon>
        <taxon>Metazoa</taxon>
        <taxon>Chordata</taxon>
        <taxon>Craniata</taxon>
        <taxon>Vertebrata</taxon>
        <taxon>Euteleostomi</taxon>
        <taxon>Actinopterygii</taxon>
        <taxon>Neopterygii</taxon>
        <taxon>Teleostei</taxon>
        <taxon>Clupei</taxon>
        <taxon>Clupeiformes</taxon>
        <taxon>Clupeoidei</taxon>
        <taxon>Clupeidae</taxon>
        <taxon>Clupea</taxon>
    </lineage>
</organism>